<organism evidence="2 3">
    <name type="scientific">Arthrobacter pityocampae</name>
    <dbReference type="NCBI Taxonomy" id="547334"/>
    <lineage>
        <taxon>Bacteria</taxon>
        <taxon>Bacillati</taxon>
        <taxon>Actinomycetota</taxon>
        <taxon>Actinomycetes</taxon>
        <taxon>Micrococcales</taxon>
        <taxon>Micrococcaceae</taxon>
        <taxon>Arthrobacter</taxon>
    </lineage>
</organism>
<name>A0A2S5IZE3_9MICC</name>
<sequence length="99" mass="10725">MSYGYSRSPYPHQADHPDPARPPLTSSVTEDHRWPEPRAQRGPGQHSISYLGAIVANAKQTSRGVARKASSLLRSSRTTKGVKSVAASALAQTTRSKKK</sequence>
<dbReference type="Proteomes" id="UP000239297">
    <property type="component" value="Unassembled WGS sequence"/>
</dbReference>
<proteinExistence type="predicted"/>
<evidence type="ECO:0000256" key="1">
    <source>
        <dbReference type="SAM" id="MobiDB-lite"/>
    </source>
</evidence>
<reference evidence="2 3" key="1">
    <citation type="journal article" date="2014" name="Int. J. Syst. Evol. Microbiol.">
        <title>Arthrobacter pityocampae sp. nov., isolated from Thaumetopoea pityocampa (Lep., Thaumetopoeidae).</title>
        <authorList>
            <person name="Ince I.A."/>
            <person name="Demirbag Z."/>
            <person name="Kati H."/>
        </authorList>
    </citation>
    <scope>NUCLEOTIDE SEQUENCE [LARGE SCALE GENOMIC DNA]</scope>
    <source>
        <strain evidence="2 3">Tp2</strain>
    </source>
</reference>
<keyword evidence="3" id="KW-1185">Reference proteome</keyword>
<feature type="region of interest" description="Disordered" evidence="1">
    <location>
        <begin position="66"/>
        <end position="99"/>
    </location>
</feature>
<protein>
    <submittedName>
        <fullName evidence="2">Uncharacterized protein</fullName>
    </submittedName>
</protein>
<evidence type="ECO:0000313" key="2">
    <source>
        <dbReference type="EMBL" id="PPB49860.1"/>
    </source>
</evidence>
<dbReference type="EMBL" id="PRKW01000002">
    <property type="protein sequence ID" value="PPB49860.1"/>
    <property type="molecule type" value="Genomic_DNA"/>
</dbReference>
<feature type="compositionally biased region" description="Low complexity" evidence="1">
    <location>
        <begin position="67"/>
        <end position="79"/>
    </location>
</feature>
<feature type="compositionally biased region" description="Basic and acidic residues" evidence="1">
    <location>
        <begin position="29"/>
        <end position="39"/>
    </location>
</feature>
<gene>
    <name evidence="2" type="ORF">C4K88_03990</name>
</gene>
<accession>A0A2S5IZE3</accession>
<feature type="compositionally biased region" description="Polar residues" evidence="1">
    <location>
        <begin position="90"/>
        <end position="99"/>
    </location>
</feature>
<comment type="caution">
    <text evidence="2">The sequence shown here is derived from an EMBL/GenBank/DDBJ whole genome shotgun (WGS) entry which is preliminary data.</text>
</comment>
<evidence type="ECO:0000313" key="3">
    <source>
        <dbReference type="Proteomes" id="UP000239297"/>
    </source>
</evidence>
<feature type="region of interest" description="Disordered" evidence="1">
    <location>
        <begin position="1"/>
        <end position="46"/>
    </location>
</feature>
<dbReference type="AlphaFoldDB" id="A0A2S5IZE3"/>